<protein>
    <submittedName>
        <fullName evidence="1">Uncharacterized protein</fullName>
    </submittedName>
</protein>
<evidence type="ECO:0000313" key="1">
    <source>
        <dbReference type="EMBL" id="EEE06337.1"/>
    </source>
</evidence>
<gene>
    <name evidence="1" type="ORF">BURMUCGD2_3933</name>
</gene>
<name>B9BRB6_9BURK</name>
<sequence>MPCHVQTLLCTALHGTARKSDMADGRRFRVVSRVRGRAKSQEV</sequence>
<dbReference type="EMBL" id="ACFC01000006">
    <property type="protein sequence ID" value="EEE06337.1"/>
    <property type="molecule type" value="Genomic_DNA"/>
</dbReference>
<reference evidence="1 2" key="1">
    <citation type="journal article" date="2012" name="J. Bacteriol.">
        <title>Draft Genome Sequence Determination for Cystic Fibrosis and Chronic Granulomatous Disease Burkholderia multivorans Isolates.</title>
        <authorList>
            <person name="Varga J.J."/>
            <person name="Losada L."/>
            <person name="Zelazny A.M."/>
            <person name="Brinkac L."/>
            <person name="Harkins D."/>
            <person name="Radune D."/>
            <person name="Hostetler J."/>
            <person name="Sampaio E.P."/>
            <person name="Ronning C.M."/>
            <person name="Nierman W.C."/>
            <person name="Greenberg D.E."/>
            <person name="Holland S.M."/>
            <person name="Goldberg J.B."/>
        </authorList>
    </citation>
    <scope>NUCLEOTIDE SEQUENCE [LARGE SCALE GENOMIC DNA]</scope>
    <source>
        <strain evidence="1 2">CGD2</strain>
    </source>
</reference>
<dbReference type="Proteomes" id="UP000004535">
    <property type="component" value="Unassembled WGS sequence"/>
</dbReference>
<accession>B9BRB6</accession>
<proteinExistence type="predicted"/>
<dbReference type="AlphaFoldDB" id="B9BRB6"/>
<evidence type="ECO:0000313" key="2">
    <source>
        <dbReference type="Proteomes" id="UP000004535"/>
    </source>
</evidence>
<comment type="caution">
    <text evidence="1">The sequence shown here is derived from an EMBL/GenBank/DDBJ whole genome shotgun (WGS) entry which is preliminary data.</text>
</comment>
<organism evidence="1 2">
    <name type="scientific">Burkholderia multivorans CGD2</name>
    <dbReference type="NCBI Taxonomy" id="513052"/>
    <lineage>
        <taxon>Bacteria</taxon>
        <taxon>Pseudomonadati</taxon>
        <taxon>Pseudomonadota</taxon>
        <taxon>Betaproteobacteria</taxon>
        <taxon>Burkholderiales</taxon>
        <taxon>Burkholderiaceae</taxon>
        <taxon>Burkholderia</taxon>
        <taxon>Burkholderia cepacia complex</taxon>
    </lineage>
</organism>